<evidence type="ECO:0000313" key="8">
    <source>
        <dbReference type="EMBL" id="KAG1813349.1"/>
    </source>
</evidence>
<sequence length="347" mass="37079">MIAQFLRSSKPFHASRLSRVAQSRYSTAPSKPSLQHVAQLRKLTEVSISKAREALSQTNNDIQQALEWVKNDLAASGIKKAANVQSRETREGLVSVCILSGGSRGKTALGGGGIRAAMVELNCETDFVGRNTLFGQLAADIAHTAAFITEPIDSSTIIRSCSLDILNDAPLLSQNNPSSHSSSTVSSSIRDLIAKVGEKVSLKRAVTVVQNPLGQSPNLGLRLASYLHGSVGSAPQGRIGSLAVLALQSPELAHRLESETFVKDLERLERAVARQITGFDTRSIKSSDGGETALYNQPFMMLGGESASEPVRMAIENWSKRQGLVQDGEGGIEVLEFAKWSVGDVVG</sequence>
<feature type="domain" description="Translation elongation factor EFTs/EF1B dimerisation" evidence="7">
    <location>
        <begin position="116"/>
        <end position="282"/>
    </location>
</feature>
<dbReference type="SUPFAM" id="SSF46934">
    <property type="entry name" value="UBA-like"/>
    <property type="match status" value="1"/>
</dbReference>
<dbReference type="InterPro" id="IPR036402">
    <property type="entry name" value="EF-Ts_dimer_sf"/>
</dbReference>
<comment type="subcellular location">
    <subcellularLocation>
        <location evidence="6">Mitochondrion</location>
    </subcellularLocation>
</comment>
<dbReference type="OrthoDB" id="277235at2759"/>
<gene>
    <name evidence="6" type="primary">TSF1</name>
    <name evidence="8" type="ORF">BJ212DRAFT_1367978</name>
</gene>
<organism evidence="8 9">
    <name type="scientific">Suillus subaureus</name>
    <dbReference type="NCBI Taxonomy" id="48587"/>
    <lineage>
        <taxon>Eukaryota</taxon>
        <taxon>Fungi</taxon>
        <taxon>Dikarya</taxon>
        <taxon>Basidiomycota</taxon>
        <taxon>Agaricomycotina</taxon>
        <taxon>Agaricomycetes</taxon>
        <taxon>Agaricomycetidae</taxon>
        <taxon>Boletales</taxon>
        <taxon>Suillineae</taxon>
        <taxon>Suillaceae</taxon>
        <taxon>Suillus</taxon>
    </lineage>
</organism>
<evidence type="ECO:0000256" key="1">
    <source>
        <dbReference type="ARBA" id="ARBA00005532"/>
    </source>
</evidence>
<dbReference type="GO" id="GO:0005739">
    <property type="term" value="C:mitochondrion"/>
    <property type="evidence" value="ECO:0007669"/>
    <property type="project" value="UniProtKB-SubCell"/>
</dbReference>
<keyword evidence="5 6" id="KW-0496">Mitochondrion</keyword>
<comment type="caution">
    <text evidence="8">The sequence shown here is derived from an EMBL/GenBank/DDBJ whole genome shotgun (WGS) entry which is preliminary data.</text>
</comment>
<dbReference type="PANTHER" id="PTHR11741">
    <property type="entry name" value="ELONGATION FACTOR TS"/>
    <property type="match status" value="1"/>
</dbReference>
<evidence type="ECO:0000313" key="9">
    <source>
        <dbReference type="Proteomes" id="UP000807769"/>
    </source>
</evidence>
<accession>A0A9P7E788</accession>
<keyword evidence="2 6" id="KW-0251">Elongation factor</keyword>
<name>A0A9P7E788_9AGAM</name>
<evidence type="ECO:0000256" key="3">
    <source>
        <dbReference type="ARBA" id="ARBA00022917"/>
    </source>
</evidence>
<keyword evidence="9" id="KW-1185">Reference proteome</keyword>
<dbReference type="InterPro" id="IPR001816">
    <property type="entry name" value="Transl_elong_EFTs/EF1B"/>
</dbReference>
<dbReference type="GO" id="GO:0070125">
    <property type="term" value="P:mitochondrial translational elongation"/>
    <property type="evidence" value="ECO:0007669"/>
    <property type="project" value="TreeGrafter"/>
</dbReference>
<dbReference type="GO" id="GO:0003746">
    <property type="term" value="F:translation elongation factor activity"/>
    <property type="evidence" value="ECO:0007669"/>
    <property type="project" value="UniProtKB-UniRule"/>
</dbReference>
<dbReference type="Gene3D" id="3.30.479.20">
    <property type="entry name" value="Elongation factor Ts, dimerisation domain"/>
    <property type="match status" value="2"/>
</dbReference>
<evidence type="ECO:0000256" key="2">
    <source>
        <dbReference type="ARBA" id="ARBA00022768"/>
    </source>
</evidence>
<dbReference type="Proteomes" id="UP000807769">
    <property type="component" value="Unassembled WGS sequence"/>
</dbReference>
<evidence type="ECO:0000256" key="5">
    <source>
        <dbReference type="ARBA" id="ARBA00023128"/>
    </source>
</evidence>
<dbReference type="HAMAP" id="MF_00050">
    <property type="entry name" value="EF_Ts"/>
    <property type="match status" value="1"/>
</dbReference>
<evidence type="ECO:0000256" key="4">
    <source>
        <dbReference type="ARBA" id="ARBA00022946"/>
    </source>
</evidence>
<dbReference type="EMBL" id="JABBWG010000024">
    <property type="protein sequence ID" value="KAG1813349.1"/>
    <property type="molecule type" value="Genomic_DNA"/>
</dbReference>
<dbReference type="PANTHER" id="PTHR11741:SF0">
    <property type="entry name" value="ELONGATION FACTOR TS, MITOCHONDRIAL"/>
    <property type="match status" value="1"/>
</dbReference>
<dbReference type="AlphaFoldDB" id="A0A9P7E788"/>
<reference evidence="8" key="1">
    <citation type="journal article" date="2020" name="New Phytol.">
        <title>Comparative genomics reveals dynamic genome evolution in host specialist ectomycorrhizal fungi.</title>
        <authorList>
            <person name="Lofgren L.A."/>
            <person name="Nguyen N.H."/>
            <person name="Vilgalys R."/>
            <person name="Ruytinx J."/>
            <person name="Liao H.L."/>
            <person name="Branco S."/>
            <person name="Kuo A."/>
            <person name="LaButti K."/>
            <person name="Lipzen A."/>
            <person name="Andreopoulos W."/>
            <person name="Pangilinan J."/>
            <person name="Riley R."/>
            <person name="Hundley H."/>
            <person name="Na H."/>
            <person name="Barry K."/>
            <person name="Grigoriev I.V."/>
            <person name="Stajich J.E."/>
            <person name="Kennedy P.G."/>
        </authorList>
    </citation>
    <scope>NUCLEOTIDE SEQUENCE</scope>
    <source>
        <strain evidence="8">MN1</strain>
    </source>
</reference>
<evidence type="ECO:0000256" key="6">
    <source>
        <dbReference type="HAMAP-Rule" id="MF_03135"/>
    </source>
</evidence>
<dbReference type="Gene3D" id="1.10.8.10">
    <property type="entry name" value="DNA helicase RuvA subunit, C-terminal domain"/>
    <property type="match status" value="1"/>
</dbReference>
<dbReference type="Pfam" id="PF00889">
    <property type="entry name" value="EF_TS"/>
    <property type="match status" value="1"/>
</dbReference>
<dbReference type="CDD" id="cd14275">
    <property type="entry name" value="UBA_EF-Ts"/>
    <property type="match status" value="1"/>
</dbReference>
<comment type="function">
    <text evidence="6">Associates with the EF-Tu.GDP complex and induces the exchange of GDP to GTP. It remains bound to the aminoacyl-tRNA.EF-Tu.GTP complex up to the GTP hydrolysis stage on the ribosome.</text>
</comment>
<dbReference type="InterPro" id="IPR014039">
    <property type="entry name" value="Transl_elong_EFTs/EF1B_dimer"/>
</dbReference>
<keyword evidence="3 6" id="KW-0648">Protein biosynthesis</keyword>
<keyword evidence="4" id="KW-0809">Transit peptide</keyword>
<proteinExistence type="inferred from homology"/>
<evidence type="ECO:0000259" key="7">
    <source>
        <dbReference type="Pfam" id="PF00889"/>
    </source>
</evidence>
<comment type="similarity">
    <text evidence="1 6">Belongs to the EF-Ts family.</text>
</comment>
<dbReference type="SUPFAM" id="SSF54713">
    <property type="entry name" value="Elongation factor Ts (EF-Ts), dimerisation domain"/>
    <property type="match status" value="1"/>
</dbReference>
<dbReference type="InterPro" id="IPR009060">
    <property type="entry name" value="UBA-like_sf"/>
</dbReference>
<protein>
    <recommendedName>
        <fullName evidence="6">Elongation factor Ts, mitochondrial</fullName>
        <shortName evidence="6">EF-Ts</shortName>
        <shortName evidence="6">EF-TsMt</shortName>
    </recommendedName>
</protein>